<comment type="similarity">
    <text evidence="1">Belongs to the AfsR/DnrI/RedD regulatory family.</text>
</comment>
<dbReference type="Pfam" id="PF03704">
    <property type="entry name" value="BTAD"/>
    <property type="match status" value="1"/>
</dbReference>
<evidence type="ECO:0000313" key="7">
    <source>
        <dbReference type="Proteomes" id="UP001595867"/>
    </source>
</evidence>
<dbReference type="SUPFAM" id="SSF46894">
    <property type="entry name" value="C-terminal effector domain of the bipartite response regulators"/>
    <property type="match status" value="1"/>
</dbReference>
<dbReference type="InterPro" id="IPR027417">
    <property type="entry name" value="P-loop_NTPase"/>
</dbReference>
<sequence length="1021" mass="109520">MEIAVLGPVEVRDGDGSLLPVTGARLRTLVVLLALDAGREVTADRLIDGVWGDAPPVAAANALQALVSRLRRAAPGLVVAATPAGYRLVADPVTIDAHRFTRDPAGTLGLWRGDLEFPEVARPEAVRLEGLRLAARRARLAGEMGRRDVVPELEALVAAHPLDEPLAALLVRALRDAGNRGRALEVFEQARRRLGEQLGVDPSAELAGLHLELLRDTGVAEGNLPAEVSSFVGRAAEVRAVRALLGEHRLVTLTGPGGSGKTRLSVEVGGAVAGAVWRVELAPVRDPAELPQTILSTLRLRQSVPPLERLKEALAGREMLLILDNCEHVIEAAAELADVLLRAAPGLRLLATSREPLGITGERLFPVEPLALPPDEADPVTAAAAPAVRLLLDRTSGFELTAENTGPVVRICRALDGMPLAIELAAARLRTLPAAVLADRLADRFRLLTGGSRTALPRHRTLRAVVDWSWDLLSGDERRVWRRLAMLPGGADVTAVERICGPDLDPPAALVDKSLLVLGPDGRYRMLETIREYGLERLAEAGETEPVRRALIAYLIDLAREAEPHLRRADQLVWLRRLSVEHDNLHAAVQDAIAAGDRPSAVTLVANLGWYWWLNGHRTEGARLCAEVIALPGPAGQADLALVHVFAALNGVEGPMEFDQVKILFLAAERLAEGVQDRHPALRLLSPLAAIYSQSSETARYGGAERLADDPDPWLRAISRMLVGQVRLNLGEPAAAAEADLRAALDGFRQVGDRWGIGFTLSSLADLTAARGEFRQALDWQREAMALLEEVGMREDLPQLAVKTAHQVWLSGEPEEARRLLKRAREFAREVGIPEVMASVHHCHAVIALAEGDLAAAREHNATAIRLIERSTFAPQFRAMAHSTGALIEGAAGDLALARAGHRQAIRIAVDSSDSPVIAQVLAGVADLALREGDPARAAFLLGAADAVRGSEDRTVEQAERTFREARAALGDAGFDAAYHRGDGVTMATALAAAGLESDPAAEGPDRQRGEDHQESGRPEQ</sequence>
<dbReference type="EMBL" id="JBHSBL010000005">
    <property type="protein sequence ID" value="MFC4064062.1"/>
    <property type="molecule type" value="Genomic_DNA"/>
</dbReference>
<dbReference type="Gene3D" id="1.25.40.10">
    <property type="entry name" value="Tetratricopeptide repeat domain"/>
    <property type="match status" value="3"/>
</dbReference>
<protein>
    <submittedName>
        <fullName evidence="6">BTAD domain-containing putative transcriptional regulator</fullName>
    </submittedName>
</protein>
<dbReference type="PROSITE" id="PS51755">
    <property type="entry name" value="OMPR_PHOB"/>
    <property type="match status" value="1"/>
</dbReference>
<dbReference type="InterPro" id="IPR036388">
    <property type="entry name" value="WH-like_DNA-bd_sf"/>
</dbReference>
<dbReference type="InterPro" id="IPR011990">
    <property type="entry name" value="TPR-like_helical_dom_sf"/>
</dbReference>
<dbReference type="InterPro" id="IPR005158">
    <property type="entry name" value="BTAD"/>
</dbReference>
<evidence type="ECO:0000256" key="1">
    <source>
        <dbReference type="ARBA" id="ARBA00005820"/>
    </source>
</evidence>
<evidence type="ECO:0000256" key="2">
    <source>
        <dbReference type="ARBA" id="ARBA00023125"/>
    </source>
</evidence>
<evidence type="ECO:0000313" key="6">
    <source>
        <dbReference type="EMBL" id="MFC4064062.1"/>
    </source>
</evidence>
<organism evidence="6 7">
    <name type="scientific">Actinoplanes subglobosus</name>
    <dbReference type="NCBI Taxonomy" id="1547892"/>
    <lineage>
        <taxon>Bacteria</taxon>
        <taxon>Bacillati</taxon>
        <taxon>Actinomycetota</taxon>
        <taxon>Actinomycetes</taxon>
        <taxon>Micromonosporales</taxon>
        <taxon>Micromonosporaceae</taxon>
        <taxon>Actinoplanes</taxon>
    </lineage>
</organism>
<evidence type="ECO:0000256" key="3">
    <source>
        <dbReference type="PROSITE-ProRule" id="PRU01091"/>
    </source>
</evidence>
<dbReference type="PRINTS" id="PR00364">
    <property type="entry name" value="DISEASERSIST"/>
</dbReference>
<dbReference type="RefSeq" id="WP_378065103.1">
    <property type="nucleotide sequence ID" value="NZ_JBHSBL010000005.1"/>
</dbReference>
<comment type="caution">
    <text evidence="6">The sequence shown here is derived from an EMBL/GenBank/DDBJ whole genome shotgun (WGS) entry which is preliminary data.</text>
</comment>
<dbReference type="PANTHER" id="PTHR47691:SF3">
    <property type="entry name" value="HTH-TYPE TRANSCRIPTIONAL REGULATOR RV0890C-RELATED"/>
    <property type="match status" value="1"/>
</dbReference>
<dbReference type="Proteomes" id="UP001595867">
    <property type="component" value="Unassembled WGS sequence"/>
</dbReference>
<accession>A0ABV8IM47</accession>
<feature type="domain" description="OmpR/PhoB-type" evidence="5">
    <location>
        <begin position="1"/>
        <end position="90"/>
    </location>
</feature>
<dbReference type="SUPFAM" id="SSF52540">
    <property type="entry name" value="P-loop containing nucleoside triphosphate hydrolases"/>
    <property type="match status" value="1"/>
</dbReference>
<keyword evidence="2 3" id="KW-0238">DNA-binding</keyword>
<dbReference type="PANTHER" id="PTHR47691">
    <property type="entry name" value="REGULATOR-RELATED"/>
    <property type="match status" value="1"/>
</dbReference>
<feature type="DNA-binding region" description="OmpR/PhoB-type" evidence="3">
    <location>
        <begin position="1"/>
        <end position="90"/>
    </location>
</feature>
<dbReference type="SMART" id="SM00862">
    <property type="entry name" value="Trans_reg_C"/>
    <property type="match status" value="1"/>
</dbReference>
<dbReference type="SUPFAM" id="SSF48452">
    <property type="entry name" value="TPR-like"/>
    <property type="match status" value="2"/>
</dbReference>
<proteinExistence type="inferred from homology"/>
<feature type="compositionally biased region" description="Basic and acidic residues" evidence="4">
    <location>
        <begin position="1004"/>
        <end position="1021"/>
    </location>
</feature>
<reference evidence="7" key="1">
    <citation type="journal article" date="2019" name="Int. J. Syst. Evol. Microbiol.">
        <title>The Global Catalogue of Microorganisms (GCM) 10K type strain sequencing project: providing services to taxonomists for standard genome sequencing and annotation.</title>
        <authorList>
            <consortium name="The Broad Institute Genomics Platform"/>
            <consortium name="The Broad Institute Genome Sequencing Center for Infectious Disease"/>
            <person name="Wu L."/>
            <person name="Ma J."/>
        </authorList>
    </citation>
    <scope>NUCLEOTIDE SEQUENCE [LARGE SCALE GENOMIC DNA]</scope>
    <source>
        <strain evidence="7">TBRC 5832</strain>
    </source>
</reference>
<feature type="region of interest" description="Disordered" evidence="4">
    <location>
        <begin position="992"/>
        <end position="1021"/>
    </location>
</feature>
<dbReference type="InterPro" id="IPR001867">
    <property type="entry name" value="OmpR/PhoB-type_DNA-bd"/>
</dbReference>
<evidence type="ECO:0000259" key="5">
    <source>
        <dbReference type="PROSITE" id="PS51755"/>
    </source>
</evidence>
<dbReference type="Gene3D" id="1.10.10.10">
    <property type="entry name" value="Winged helix-like DNA-binding domain superfamily/Winged helix DNA-binding domain"/>
    <property type="match status" value="1"/>
</dbReference>
<dbReference type="InterPro" id="IPR016032">
    <property type="entry name" value="Sig_transdc_resp-reg_C-effctor"/>
</dbReference>
<evidence type="ECO:0000256" key="4">
    <source>
        <dbReference type="SAM" id="MobiDB-lite"/>
    </source>
</evidence>
<name>A0ABV8IM47_9ACTN</name>
<dbReference type="SMART" id="SM01043">
    <property type="entry name" value="BTAD"/>
    <property type="match status" value="1"/>
</dbReference>
<gene>
    <name evidence="6" type="ORF">ACFO0C_03915</name>
</gene>
<keyword evidence="7" id="KW-1185">Reference proteome</keyword>